<dbReference type="EMBL" id="UINC01077440">
    <property type="protein sequence ID" value="SVC17568.1"/>
    <property type="molecule type" value="Genomic_DNA"/>
</dbReference>
<evidence type="ECO:0000313" key="2">
    <source>
        <dbReference type="EMBL" id="SVC17568.1"/>
    </source>
</evidence>
<evidence type="ECO:0000256" key="1">
    <source>
        <dbReference type="SAM" id="MobiDB-lite"/>
    </source>
</evidence>
<dbReference type="AlphaFoldDB" id="A0A382K012"/>
<gene>
    <name evidence="2" type="ORF">METZ01_LOCUS270422</name>
</gene>
<organism evidence="2">
    <name type="scientific">marine metagenome</name>
    <dbReference type="NCBI Taxonomy" id="408172"/>
    <lineage>
        <taxon>unclassified sequences</taxon>
        <taxon>metagenomes</taxon>
        <taxon>ecological metagenomes</taxon>
    </lineage>
</organism>
<name>A0A382K012_9ZZZZ</name>
<reference evidence="2" key="1">
    <citation type="submission" date="2018-05" db="EMBL/GenBank/DDBJ databases">
        <authorList>
            <person name="Lanie J.A."/>
            <person name="Ng W.-L."/>
            <person name="Kazmierczak K.M."/>
            <person name="Andrzejewski T.M."/>
            <person name="Davidsen T.M."/>
            <person name="Wayne K.J."/>
            <person name="Tettelin H."/>
            <person name="Glass J.I."/>
            <person name="Rusch D."/>
            <person name="Podicherti R."/>
            <person name="Tsui H.-C.T."/>
            <person name="Winkler M.E."/>
        </authorList>
    </citation>
    <scope>NUCLEOTIDE SEQUENCE</scope>
</reference>
<protein>
    <submittedName>
        <fullName evidence="2">Uncharacterized protein</fullName>
    </submittedName>
</protein>
<feature type="compositionally biased region" description="Low complexity" evidence="1">
    <location>
        <begin position="30"/>
        <end position="44"/>
    </location>
</feature>
<proteinExistence type="predicted"/>
<dbReference type="PROSITE" id="PS51257">
    <property type="entry name" value="PROKAR_LIPOPROTEIN"/>
    <property type="match status" value="1"/>
</dbReference>
<accession>A0A382K012</accession>
<feature type="region of interest" description="Disordered" evidence="1">
    <location>
        <begin position="25"/>
        <end position="46"/>
    </location>
</feature>
<sequence length="64" mass="6681">MKKLTILYIAALLALPLGLMLSCSAKDENSSSSGSGTSSNTVSGYVQKGPFIQGTVITVWELDS</sequence>
<feature type="non-terminal residue" evidence="2">
    <location>
        <position position="64"/>
    </location>
</feature>